<dbReference type="PANTHER" id="PTHR33164">
    <property type="entry name" value="TRANSCRIPTIONAL REGULATOR, MARR FAMILY"/>
    <property type="match status" value="1"/>
</dbReference>
<dbReference type="SUPFAM" id="SSF46785">
    <property type="entry name" value="Winged helix' DNA-binding domain"/>
    <property type="match status" value="1"/>
</dbReference>
<name>A0ABR7JA16_9FLAO</name>
<evidence type="ECO:0000259" key="6">
    <source>
        <dbReference type="PROSITE" id="PS50995"/>
    </source>
</evidence>
<dbReference type="InterPro" id="IPR036388">
    <property type="entry name" value="WH-like_DNA-bd_sf"/>
</dbReference>
<dbReference type="InterPro" id="IPR039422">
    <property type="entry name" value="MarR/SlyA-like"/>
</dbReference>
<protein>
    <submittedName>
        <fullName evidence="7">MarR family transcriptional regulator</fullName>
    </submittedName>
</protein>
<accession>A0ABR7JA16</accession>
<evidence type="ECO:0000313" key="8">
    <source>
        <dbReference type="Proteomes" id="UP000629963"/>
    </source>
</evidence>
<dbReference type="PROSITE" id="PS50995">
    <property type="entry name" value="HTH_MARR_2"/>
    <property type="match status" value="1"/>
</dbReference>
<evidence type="ECO:0000256" key="3">
    <source>
        <dbReference type="ARBA" id="ARBA00023015"/>
    </source>
</evidence>
<dbReference type="InterPro" id="IPR055166">
    <property type="entry name" value="Transc_reg_Sar_Rot_HTH"/>
</dbReference>
<keyword evidence="3" id="KW-0805">Transcription regulation</keyword>
<dbReference type="Gene3D" id="1.10.10.10">
    <property type="entry name" value="Winged helix-like DNA-binding domain superfamily/Winged helix DNA-binding domain"/>
    <property type="match status" value="1"/>
</dbReference>
<gene>
    <name evidence="7" type="ORF">H8R23_12415</name>
</gene>
<evidence type="ECO:0000256" key="4">
    <source>
        <dbReference type="ARBA" id="ARBA00023125"/>
    </source>
</evidence>
<dbReference type="RefSeq" id="WP_187010711.1">
    <property type="nucleotide sequence ID" value="NZ_JACRUI010000004.1"/>
</dbReference>
<dbReference type="EMBL" id="JACRUJ010000004">
    <property type="protein sequence ID" value="MBC5842213.1"/>
    <property type="molecule type" value="Genomic_DNA"/>
</dbReference>
<evidence type="ECO:0000256" key="1">
    <source>
        <dbReference type="ARBA" id="ARBA00004496"/>
    </source>
</evidence>
<evidence type="ECO:0000256" key="5">
    <source>
        <dbReference type="ARBA" id="ARBA00023163"/>
    </source>
</evidence>
<dbReference type="PANTHER" id="PTHR33164:SF5">
    <property type="entry name" value="ORGANIC HYDROPEROXIDE RESISTANCE TRANSCRIPTIONAL REGULATOR"/>
    <property type="match status" value="1"/>
</dbReference>
<comment type="caution">
    <text evidence="7">The sequence shown here is derived from an EMBL/GenBank/DDBJ whole genome shotgun (WGS) entry which is preliminary data.</text>
</comment>
<evidence type="ECO:0000256" key="2">
    <source>
        <dbReference type="ARBA" id="ARBA00022490"/>
    </source>
</evidence>
<dbReference type="Proteomes" id="UP000629963">
    <property type="component" value="Unassembled WGS sequence"/>
</dbReference>
<dbReference type="Pfam" id="PF22381">
    <property type="entry name" value="Staph_reg_Sar_Rot"/>
    <property type="match status" value="1"/>
</dbReference>
<comment type="subcellular location">
    <subcellularLocation>
        <location evidence="1">Cytoplasm</location>
    </subcellularLocation>
</comment>
<keyword evidence="8" id="KW-1185">Reference proteome</keyword>
<keyword evidence="2" id="KW-0963">Cytoplasm</keyword>
<proteinExistence type="predicted"/>
<dbReference type="InterPro" id="IPR000835">
    <property type="entry name" value="HTH_MarR-typ"/>
</dbReference>
<feature type="domain" description="HTH marR-type" evidence="6">
    <location>
        <begin position="8"/>
        <end position="138"/>
    </location>
</feature>
<keyword evidence="4" id="KW-0238">DNA-binding</keyword>
<keyword evidence="5" id="KW-0804">Transcription</keyword>
<reference evidence="7 8" key="1">
    <citation type="submission" date="2020-08" db="EMBL/GenBank/DDBJ databases">
        <title>Description of novel Flavobacterium F-380 isolate.</title>
        <authorList>
            <person name="Saticioglu I.B."/>
            <person name="Duman M."/>
            <person name="Altun S."/>
        </authorList>
    </citation>
    <scope>NUCLEOTIDE SEQUENCE [LARGE SCALE GENOMIC DNA]</scope>
    <source>
        <strain evidence="7 8">F-380</strain>
    </source>
</reference>
<dbReference type="InterPro" id="IPR036390">
    <property type="entry name" value="WH_DNA-bd_sf"/>
</dbReference>
<organism evidence="7 8">
    <name type="scientific">Flavobacterium kayseriense</name>
    <dbReference type="NCBI Taxonomy" id="2764714"/>
    <lineage>
        <taxon>Bacteria</taxon>
        <taxon>Pseudomonadati</taxon>
        <taxon>Bacteroidota</taxon>
        <taxon>Flavobacteriia</taxon>
        <taxon>Flavobacteriales</taxon>
        <taxon>Flavobacteriaceae</taxon>
        <taxon>Flavobacterium</taxon>
    </lineage>
</organism>
<dbReference type="PRINTS" id="PR00598">
    <property type="entry name" value="HTHMARR"/>
</dbReference>
<sequence length="141" mass="15971">MVDLLKLDAQVCFPVYALSREITNLYRPILDRLDLTYPQYLVLLVLWENTAQTVNQIGGKLQLDNGTLTPLLKRLEVKGLVKRTRSTVDERVVIVSLTAAGEELREKAQCVPETVVQALNVSLEDLTQLKNAIERIINRNK</sequence>
<dbReference type="SMART" id="SM00347">
    <property type="entry name" value="HTH_MARR"/>
    <property type="match status" value="1"/>
</dbReference>
<evidence type="ECO:0000313" key="7">
    <source>
        <dbReference type="EMBL" id="MBC5842213.1"/>
    </source>
</evidence>